<proteinExistence type="predicted"/>
<keyword evidence="2" id="KW-1185">Reference proteome</keyword>
<organism evidence="1 2">
    <name type="scientific">Caerostris extrusa</name>
    <name type="common">Bark spider</name>
    <name type="synonym">Caerostris bankana</name>
    <dbReference type="NCBI Taxonomy" id="172846"/>
    <lineage>
        <taxon>Eukaryota</taxon>
        <taxon>Metazoa</taxon>
        <taxon>Ecdysozoa</taxon>
        <taxon>Arthropoda</taxon>
        <taxon>Chelicerata</taxon>
        <taxon>Arachnida</taxon>
        <taxon>Araneae</taxon>
        <taxon>Araneomorphae</taxon>
        <taxon>Entelegynae</taxon>
        <taxon>Araneoidea</taxon>
        <taxon>Araneidae</taxon>
        <taxon>Caerostris</taxon>
    </lineage>
</organism>
<gene>
    <name evidence="1" type="ORF">CEXT_406081</name>
</gene>
<evidence type="ECO:0000313" key="1">
    <source>
        <dbReference type="EMBL" id="GIX90130.1"/>
    </source>
</evidence>
<protein>
    <submittedName>
        <fullName evidence="1">Uncharacterized protein</fullName>
    </submittedName>
</protein>
<accession>A0AAV4NZ22</accession>
<reference evidence="1 2" key="1">
    <citation type="submission" date="2021-06" db="EMBL/GenBank/DDBJ databases">
        <title>Caerostris extrusa draft genome.</title>
        <authorList>
            <person name="Kono N."/>
            <person name="Arakawa K."/>
        </authorList>
    </citation>
    <scope>NUCLEOTIDE SEQUENCE [LARGE SCALE GENOMIC DNA]</scope>
</reference>
<dbReference type="AlphaFoldDB" id="A0AAV4NZ22"/>
<dbReference type="Proteomes" id="UP001054945">
    <property type="component" value="Unassembled WGS sequence"/>
</dbReference>
<name>A0AAV4NZ22_CAEEX</name>
<sequence length="137" mass="15310">MPVTKKKEKPPTALQRQLILYQNTSTETLANTGQAFQQGATNFFRTQRNLRLDLWLTAIPMSSFRKHSSEDKINTCLLEVTILPSGEDGATRTSSGATTLLTDHPLCAYLPLPPYPTKRSGGVKDNVMEEVNRRFSL</sequence>
<evidence type="ECO:0000313" key="2">
    <source>
        <dbReference type="Proteomes" id="UP001054945"/>
    </source>
</evidence>
<comment type="caution">
    <text evidence="1">The sequence shown here is derived from an EMBL/GenBank/DDBJ whole genome shotgun (WGS) entry which is preliminary data.</text>
</comment>
<dbReference type="EMBL" id="BPLR01021476">
    <property type="protein sequence ID" value="GIX90130.1"/>
    <property type="molecule type" value="Genomic_DNA"/>
</dbReference>